<name>A0AAV2G2A5_9ROSI</name>
<dbReference type="EMBL" id="OZ034820">
    <property type="protein sequence ID" value="CAL1404387.1"/>
    <property type="molecule type" value="Genomic_DNA"/>
</dbReference>
<dbReference type="Proteomes" id="UP001497516">
    <property type="component" value="Chromosome 7"/>
</dbReference>
<gene>
    <name evidence="2" type="ORF">LTRI10_LOCUS44248</name>
</gene>
<accession>A0AAV2G2A5</accession>
<keyword evidence="3" id="KW-1185">Reference proteome</keyword>
<feature type="compositionally biased region" description="Low complexity" evidence="1">
    <location>
        <begin position="13"/>
        <end position="24"/>
    </location>
</feature>
<dbReference type="AlphaFoldDB" id="A0AAV2G2A5"/>
<evidence type="ECO:0000313" key="2">
    <source>
        <dbReference type="EMBL" id="CAL1404387.1"/>
    </source>
</evidence>
<feature type="compositionally biased region" description="Polar residues" evidence="1">
    <location>
        <begin position="89"/>
        <end position="99"/>
    </location>
</feature>
<sequence length="185" mass="19898">MSAAGEQPVASLAVAGQQADQAVASSPVQPTKRPKTQSDQGFSGEGTMAVDTNQKQATIEAGNLAASVTADTVHGESTLPEGKRVEVPQQGSDPQSNIPISYKDKVMGATTEPPTEIEDEDEQDAMDSDTEGEPDCPTVRFPKGFNSRRGKRWRLALIVRVLGHSFPFLFIQRRLQTMWACTGPV</sequence>
<feature type="region of interest" description="Disordered" evidence="1">
    <location>
        <begin position="1"/>
        <end position="143"/>
    </location>
</feature>
<feature type="compositionally biased region" description="Acidic residues" evidence="1">
    <location>
        <begin position="115"/>
        <end position="134"/>
    </location>
</feature>
<evidence type="ECO:0000256" key="1">
    <source>
        <dbReference type="SAM" id="MobiDB-lite"/>
    </source>
</evidence>
<proteinExistence type="predicted"/>
<protein>
    <submittedName>
        <fullName evidence="2">Uncharacterized protein</fullName>
    </submittedName>
</protein>
<evidence type="ECO:0000313" key="3">
    <source>
        <dbReference type="Proteomes" id="UP001497516"/>
    </source>
</evidence>
<reference evidence="2 3" key="1">
    <citation type="submission" date="2024-04" db="EMBL/GenBank/DDBJ databases">
        <authorList>
            <person name="Fracassetti M."/>
        </authorList>
    </citation>
    <scope>NUCLEOTIDE SEQUENCE [LARGE SCALE GENOMIC DNA]</scope>
</reference>
<organism evidence="2 3">
    <name type="scientific">Linum trigynum</name>
    <dbReference type="NCBI Taxonomy" id="586398"/>
    <lineage>
        <taxon>Eukaryota</taxon>
        <taxon>Viridiplantae</taxon>
        <taxon>Streptophyta</taxon>
        <taxon>Embryophyta</taxon>
        <taxon>Tracheophyta</taxon>
        <taxon>Spermatophyta</taxon>
        <taxon>Magnoliopsida</taxon>
        <taxon>eudicotyledons</taxon>
        <taxon>Gunneridae</taxon>
        <taxon>Pentapetalae</taxon>
        <taxon>rosids</taxon>
        <taxon>fabids</taxon>
        <taxon>Malpighiales</taxon>
        <taxon>Linaceae</taxon>
        <taxon>Linum</taxon>
    </lineage>
</organism>